<reference evidence="2 3" key="1">
    <citation type="journal article" date="2013" name="Int. J. Syst. Evol. Microbiol.">
        <title>Hoeflea suaedae sp. nov., an endophytic bacterium isolated from the root of the halophyte Suaeda maritima.</title>
        <authorList>
            <person name="Chung E.J."/>
            <person name="Park J.A."/>
            <person name="Pramanik P."/>
            <person name="Bibi F."/>
            <person name="Jeon C.O."/>
            <person name="Chung Y.R."/>
        </authorList>
    </citation>
    <scope>NUCLEOTIDE SEQUENCE [LARGE SCALE GENOMIC DNA]</scope>
    <source>
        <strain evidence="2 3">YC6898</strain>
    </source>
</reference>
<dbReference type="AlphaFoldDB" id="A0A4R5PIS1"/>
<name>A0A4R5PIS1_9HYPH</name>
<dbReference type="Pfam" id="PF03235">
    <property type="entry name" value="GmrSD_N"/>
    <property type="match status" value="1"/>
</dbReference>
<dbReference type="OrthoDB" id="9798761at2"/>
<accession>A0A4R5PIS1</accession>
<sequence length="568" mass="64304">MEARSKTVEQWFSMIEQGQIVLPRFQRHEAWRHAQIIGLFENVFRKPSLPVGVLLVLEIGNDEPFHSRPIVGAPEPKGRPSMHLLDGQQRMTALWRTLSDDYEDLQLFVSLGPSDEEEDASAGVTPPELPRIDREKRWFRKDVRQPVWCDDPGQTFERDLIPIRCLRPGAVGERNLESWLAKVKEAGKDPSPRLGRIYELRQRLSSYVIPFLSLGVETSRETALDVFIKMNTSASPLKDFDIVVAQLEEASGESLHTLVEELIDEVPAASEYGKIEDIILSVAALLDGKPPLKKTYLEKDFGEALGRNWPRIKSGFRRGLSFLRNEAIINEKSLPSDVVVYLICALWADIPEHGFDAEGNARSILRKVLWRSCFTDRYGKTSATRSYADFRTLREILNGEAGDTQCELFDETYYPLPEPGELLLAGWPSRKDRLPRAILAASLRAGGYDFADGAPAHPDNLAKREYHHIYPVDVLGGDRSDDRVNRALNCALISWKTNRRIAARTPREYVEKRAEAASLGEPEVRQRLASHLIPFDELVAGDYDAFLQKRAEIVADHLRQLCDGRMPS</sequence>
<dbReference type="PANTHER" id="PTHR37292">
    <property type="entry name" value="VNG6097C"/>
    <property type="match status" value="1"/>
</dbReference>
<keyword evidence="3" id="KW-1185">Reference proteome</keyword>
<protein>
    <submittedName>
        <fullName evidence="2">DUF262 domain-containing protein</fullName>
    </submittedName>
</protein>
<gene>
    <name evidence="2" type="ORF">E2A64_15215</name>
</gene>
<feature type="domain" description="GmrSD restriction endonucleases N-terminal" evidence="1">
    <location>
        <begin position="8"/>
        <end position="247"/>
    </location>
</feature>
<proteinExistence type="predicted"/>
<comment type="caution">
    <text evidence="2">The sequence shown here is derived from an EMBL/GenBank/DDBJ whole genome shotgun (WGS) entry which is preliminary data.</text>
</comment>
<evidence type="ECO:0000313" key="2">
    <source>
        <dbReference type="EMBL" id="TDH35062.1"/>
    </source>
</evidence>
<dbReference type="PANTHER" id="PTHR37292:SF2">
    <property type="entry name" value="DUF262 DOMAIN-CONTAINING PROTEIN"/>
    <property type="match status" value="1"/>
</dbReference>
<dbReference type="RefSeq" id="WP_133285347.1">
    <property type="nucleotide sequence ID" value="NZ_SMSI01000003.1"/>
</dbReference>
<evidence type="ECO:0000313" key="3">
    <source>
        <dbReference type="Proteomes" id="UP000295131"/>
    </source>
</evidence>
<organism evidence="2 3">
    <name type="scientific">Pseudohoeflea suaedae</name>
    <dbReference type="NCBI Taxonomy" id="877384"/>
    <lineage>
        <taxon>Bacteria</taxon>
        <taxon>Pseudomonadati</taxon>
        <taxon>Pseudomonadota</taxon>
        <taxon>Alphaproteobacteria</taxon>
        <taxon>Hyphomicrobiales</taxon>
        <taxon>Rhizobiaceae</taxon>
        <taxon>Pseudohoeflea</taxon>
    </lineage>
</organism>
<evidence type="ECO:0000259" key="1">
    <source>
        <dbReference type="Pfam" id="PF03235"/>
    </source>
</evidence>
<dbReference type="EMBL" id="SMSI01000003">
    <property type="protein sequence ID" value="TDH35062.1"/>
    <property type="molecule type" value="Genomic_DNA"/>
</dbReference>
<dbReference type="Proteomes" id="UP000295131">
    <property type="component" value="Unassembled WGS sequence"/>
</dbReference>
<dbReference type="InterPro" id="IPR004919">
    <property type="entry name" value="GmrSD_N"/>
</dbReference>